<dbReference type="InterPro" id="IPR000182">
    <property type="entry name" value="GNAT_dom"/>
</dbReference>
<evidence type="ECO:0000256" key="2">
    <source>
        <dbReference type="ARBA" id="ARBA00023315"/>
    </source>
</evidence>
<keyword evidence="5" id="KW-1185">Reference proteome</keyword>
<dbReference type="CDD" id="cd04301">
    <property type="entry name" value="NAT_SF"/>
    <property type="match status" value="1"/>
</dbReference>
<dbReference type="InterPro" id="IPR050832">
    <property type="entry name" value="Bact_Acetyltransf"/>
</dbReference>
<dbReference type="SUPFAM" id="SSF55729">
    <property type="entry name" value="Acyl-CoA N-acyltransferases (Nat)"/>
    <property type="match status" value="1"/>
</dbReference>
<dbReference type="Gene3D" id="3.40.630.30">
    <property type="match status" value="1"/>
</dbReference>
<dbReference type="PANTHER" id="PTHR43877:SF1">
    <property type="entry name" value="ACETYLTRANSFERASE"/>
    <property type="match status" value="1"/>
</dbReference>
<evidence type="ECO:0000313" key="4">
    <source>
        <dbReference type="EMBL" id="MCW6510654.1"/>
    </source>
</evidence>
<dbReference type="AlphaFoldDB" id="A0AA42CKK6"/>
<evidence type="ECO:0000313" key="5">
    <source>
        <dbReference type="Proteomes" id="UP001165667"/>
    </source>
</evidence>
<dbReference type="Pfam" id="PF00583">
    <property type="entry name" value="Acetyltransf_1"/>
    <property type="match status" value="1"/>
</dbReference>
<name>A0AA42CKK6_9HYPH</name>
<comment type="caution">
    <text evidence="4">The sequence shown here is derived from an EMBL/GenBank/DDBJ whole genome shotgun (WGS) entry which is preliminary data.</text>
</comment>
<dbReference type="InterPro" id="IPR016181">
    <property type="entry name" value="Acyl_CoA_acyltransferase"/>
</dbReference>
<dbReference type="PROSITE" id="PS51186">
    <property type="entry name" value="GNAT"/>
    <property type="match status" value="1"/>
</dbReference>
<sequence>MTSDQAPPSVTIRTAHPEDAAAVAALHAESWRRHYRGSLSDAYLDGPIEAERKAVWTQRLDHPRADQVVLLAVAADVLAGFVCLFLDHETLHASLIDNLHVDVEWQRRGLGRRLLKEAGDVMLHALPRRPATLYVLEANAAARRFYDRIGGVVVEQGRKTEPDGSEVAVLRYAWPTPSALIEGTSAA</sequence>
<dbReference type="Proteomes" id="UP001165667">
    <property type="component" value="Unassembled WGS sequence"/>
</dbReference>
<dbReference type="RefSeq" id="WP_282587031.1">
    <property type="nucleotide sequence ID" value="NZ_JAMOIM010000017.1"/>
</dbReference>
<dbReference type="GO" id="GO:0016747">
    <property type="term" value="F:acyltransferase activity, transferring groups other than amino-acyl groups"/>
    <property type="evidence" value="ECO:0007669"/>
    <property type="project" value="InterPro"/>
</dbReference>
<evidence type="ECO:0000259" key="3">
    <source>
        <dbReference type="PROSITE" id="PS51186"/>
    </source>
</evidence>
<reference evidence="4" key="1">
    <citation type="submission" date="2022-05" db="EMBL/GenBank/DDBJ databases">
        <authorList>
            <person name="Pankratov T."/>
        </authorList>
    </citation>
    <scope>NUCLEOTIDE SEQUENCE</scope>
    <source>
        <strain evidence="4">BP6-180914</strain>
    </source>
</reference>
<keyword evidence="1" id="KW-0808">Transferase</keyword>
<feature type="domain" description="N-acetyltransferase" evidence="3">
    <location>
        <begin position="10"/>
        <end position="177"/>
    </location>
</feature>
<dbReference type="PANTHER" id="PTHR43877">
    <property type="entry name" value="AMINOALKYLPHOSPHONATE N-ACETYLTRANSFERASE-RELATED-RELATED"/>
    <property type="match status" value="1"/>
</dbReference>
<keyword evidence="2" id="KW-0012">Acyltransferase</keyword>
<accession>A0AA42CKK6</accession>
<organism evidence="4 5">
    <name type="scientific">Lichenifustis flavocetrariae</name>
    <dbReference type="NCBI Taxonomy" id="2949735"/>
    <lineage>
        <taxon>Bacteria</taxon>
        <taxon>Pseudomonadati</taxon>
        <taxon>Pseudomonadota</taxon>
        <taxon>Alphaproteobacteria</taxon>
        <taxon>Hyphomicrobiales</taxon>
        <taxon>Lichenihabitantaceae</taxon>
        <taxon>Lichenifustis</taxon>
    </lineage>
</organism>
<evidence type="ECO:0000256" key="1">
    <source>
        <dbReference type="ARBA" id="ARBA00022679"/>
    </source>
</evidence>
<protein>
    <submittedName>
        <fullName evidence="4">GNAT family N-acetyltransferase</fullName>
    </submittedName>
</protein>
<dbReference type="EMBL" id="JAMOIM010000017">
    <property type="protein sequence ID" value="MCW6510654.1"/>
    <property type="molecule type" value="Genomic_DNA"/>
</dbReference>
<gene>
    <name evidence="4" type="ORF">M8523_21805</name>
</gene>
<proteinExistence type="predicted"/>